<evidence type="ECO:0000313" key="2">
    <source>
        <dbReference type="Proteomes" id="UP000066014"/>
    </source>
</evidence>
<dbReference type="Proteomes" id="UP000066014">
    <property type="component" value="Chromosome"/>
</dbReference>
<reference evidence="1 2" key="1">
    <citation type="journal article" date="2014" name="Nat. Commun.">
        <title>Physiological and genomic features of highly alkaliphilic hydrogen-utilizing Betaproteobacteria from a continental serpentinizing site.</title>
        <authorList>
            <person name="Suzuki S."/>
            <person name="Kuenen J.G."/>
            <person name="Schipper K."/>
            <person name="van der Velde S."/>
            <person name="Ishii S."/>
            <person name="Wu A."/>
            <person name="Sorokin D.Y."/>
            <person name="Tenney A."/>
            <person name="Meng X.Y."/>
            <person name="Morrill P.L."/>
            <person name="Kamagata Y."/>
            <person name="Muyzer G."/>
            <person name="Nealson K.H."/>
        </authorList>
    </citation>
    <scope>NUCLEOTIDE SEQUENCE [LARGE SCALE GENOMIC DNA]</scope>
    <source>
        <strain evidence="1 2">B1</strain>
    </source>
</reference>
<gene>
    <name evidence="1" type="primary">hoxW</name>
    <name evidence="1" type="ORF">SMCB_1162</name>
</gene>
<dbReference type="PANTHER" id="PTHR30302:SF5">
    <property type="entry name" value="SLR1876 PROTEIN"/>
    <property type="match status" value="1"/>
</dbReference>
<dbReference type="InterPro" id="IPR023430">
    <property type="entry name" value="Pept_HybD-like_dom_sf"/>
</dbReference>
<protein>
    <submittedName>
        <fullName evidence="1">Ni,Fe-hydrogenase maturation factor</fullName>
    </submittedName>
</protein>
<dbReference type="RefSeq" id="WP_045535726.1">
    <property type="nucleotide sequence ID" value="NZ_AP014569.1"/>
</dbReference>
<dbReference type="CDD" id="cd06066">
    <property type="entry name" value="H2MP_NAD-link-bidir"/>
    <property type="match status" value="1"/>
</dbReference>
<dbReference type="AlphaFoldDB" id="A0A060NPX3"/>
<dbReference type="KEGG" id="cbab:SMCB_1162"/>
<dbReference type="HOGENOM" id="CLU_099037_6_0_4"/>
<organism evidence="1 2">
    <name type="scientific">Serpentinimonas maccroryi</name>
    <dbReference type="NCBI Taxonomy" id="1458426"/>
    <lineage>
        <taxon>Bacteria</taxon>
        <taxon>Pseudomonadati</taxon>
        <taxon>Pseudomonadota</taxon>
        <taxon>Betaproteobacteria</taxon>
        <taxon>Burkholderiales</taxon>
        <taxon>Comamonadaceae</taxon>
        <taxon>Serpentinimonas</taxon>
    </lineage>
</organism>
<sequence>MNAPAEALVTLADFDRPDALILGIGNDGRQDDGLGWAFIDWLEQNGLCPQAELQRNYQLQIEDAELISRKQRVLFVDATLDPAAEPFRLYPGQPQYDYSFTSHAVSIASILATCQTCFGRLPEVYVLAIRGYEWELQMGLSERAQRNLQAAQQSLCPAFSTETV</sequence>
<accession>A0A060NPX3</accession>
<dbReference type="STRING" id="1458426.SMCB_1162"/>
<evidence type="ECO:0000313" key="1">
    <source>
        <dbReference type="EMBL" id="BAO83390.1"/>
    </source>
</evidence>
<dbReference type="PANTHER" id="PTHR30302">
    <property type="entry name" value="HYDROGENASE 1 MATURATION PROTEASE"/>
    <property type="match status" value="1"/>
</dbReference>
<dbReference type="Gene3D" id="3.40.50.1450">
    <property type="entry name" value="HybD-like"/>
    <property type="match status" value="1"/>
</dbReference>
<dbReference type="GO" id="GO:0008047">
    <property type="term" value="F:enzyme activator activity"/>
    <property type="evidence" value="ECO:0007669"/>
    <property type="project" value="InterPro"/>
</dbReference>
<name>A0A060NPX3_9BURK</name>
<dbReference type="InterPro" id="IPR000671">
    <property type="entry name" value="Peptidase_A31"/>
</dbReference>
<dbReference type="SUPFAM" id="SSF53163">
    <property type="entry name" value="HybD-like"/>
    <property type="match status" value="1"/>
</dbReference>
<proteinExistence type="predicted"/>
<dbReference type="GO" id="GO:0004175">
    <property type="term" value="F:endopeptidase activity"/>
    <property type="evidence" value="ECO:0007669"/>
    <property type="project" value="TreeGrafter"/>
</dbReference>
<keyword evidence="2" id="KW-1185">Reference proteome</keyword>
<dbReference type="NCBIfam" id="TIGR00072">
    <property type="entry name" value="hydrog_prot"/>
    <property type="match status" value="1"/>
</dbReference>
<dbReference type="EMBL" id="AP014569">
    <property type="protein sequence ID" value="BAO83390.1"/>
    <property type="molecule type" value="Genomic_DNA"/>
</dbReference>
<dbReference type="GO" id="GO:0016485">
    <property type="term" value="P:protein processing"/>
    <property type="evidence" value="ECO:0007669"/>
    <property type="project" value="TreeGrafter"/>
</dbReference>
<dbReference type="OrthoDB" id="9808862at2"/>